<dbReference type="Proteomes" id="UP000682811">
    <property type="component" value="Unassembled WGS sequence"/>
</dbReference>
<reference evidence="2 3" key="1">
    <citation type="submission" date="2021-03" db="EMBL/GenBank/DDBJ databases">
        <title>Antimicrobial resistance genes in bacteria isolated from Japanese honey, and their potential for conferring macrolide and lincosamide resistance in the American foulbrood pathogen Paenibacillus larvae.</title>
        <authorList>
            <person name="Okamoto M."/>
            <person name="Kumagai M."/>
            <person name="Kanamori H."/>
            <person name="Takamatsu D."/>
        </authorList>
    </citation>
    <scope>NUCLEOTIDE SEQUENCE [LARGE SCALE GENOMIC DNA]</scope>
    <source>
        <strain evidence="2 3">J34TS1</strain>
    </source>
</reference>
<proteinExistence type="predicted"/>
<keyword evidence="1" id="KW-0812">Transmembrane</keyword>
<evidence type="ECO:0000313" key="3">
    <source>
        <dbReference type="Proteomes" id="UP000682811"/>
    </source>
</evidence>
<keyword evidence="3" id="KW-1185">Reference proteome</keyword>
<organism evidence="2 3">
    <name type="scientific">Paenibacillus azoreducens</name>
    <dbReference type="NCBI Taxonomy" id="116718"/>
    <lineage>
        <taxon>Bacteria</taxon>
        <taxon>Bacillati</taxon>
        <taxon>Bacillota</taxon>
        <taxon>Bacilli</taxon>
        <taxon>Bacillales</taxon>
        <taxon>Paenibacillaceae</taxon>
        <taxon>Paenibacillus</taxon>
    </lineage>
</organism>
<feature type="transmembrane region" description="Helical" evidence="1">
    <location>
        <begin position="12"/>
        <end position="35"/>
    </location>
</feature>
<sequence length="59" mass="6416">MNVGTGIGMGLIGIFPLIISLCLTGLGIACMILFIRFAVRAIKALDIYLAEKSQRNKLY</sequence>
<accession>A0A920CR46</accession>
<keyword evidence="1" id="KW-0472">Membrane</keyword>
<keyword evidence="1" id="KW-1133">Transmembrane helix</keyword>
<protein>
    <submittedName>
        <fullName evidence="2">Uncharacterized protein</fullName>
    </submittedName>
</protein>
<dbReference type="RefSeq" id="WP_212977121.1">
    <property type="nucleotide sequence ID" value="NZ_AP025343.1"/>
</dbReference>
<gene>
    <name evidence="2" type="ORF">J34TS1_08280</name>
</gene>
<evidence type="ECO:0000313" key="2">
    <source>
        <dbReference type="EMBL" id="GIO46063.1"/>
    </source>
</evidence>
<dbReference type="AlphaFoldDB" id="A0A920CR46"/>
<dbReference type="EMBL" id="BORT01000002">
    <property type="protein sequence ID" value="GIO46063.1"/>
    <property type="molecule type" value="Genomic_DNA"/>
</dbReference>
<evidence type="ECO:0000256" key="1">
    <source>
        <dbReference type="SAM" id="Phobius"/>
    </source>
</evidence>
<name>A0A920CR46_9BACL</name>
<comment type="caution">
    <text evidence="2">The sequence shown here is derived from an EMBL/GenBank/DDBJ whole genome shotgun (WGS) entry which is preliminary data.</text>
</comment>